<dbReference type="RefSeq" id="WP_168986381.1">
    <property type="nucleotide sequence ID" value="NZ_CAWPHM010000275.1"/>
</dbReference>
<sequence length="186" mass="20180">MTDHIEYDLAAAIAKWPDVPACYGWLSLDCRGAWRLQGEAVSHPGLRKLLDANYGRGEDGAWFVQNGPQKVFVALEYMPLVLHFDAAGDVFAHTGRPAGDPISVWMDDEGNVLLATPAGPGLLDGRDLATFIDACADEHGQSVDEATLLAALDGRARLRWRGLKVGHIARAEAAAHFRFIPNPAPR</sequence>
<name>A0A972F5Q0_9RHOO</name>
<accession>A0A972F5Q0</accession>
<dbReference type="InterPro" id="IPR021332">
    <property type="entry name" value="DUF2944"/>
</dbReference>
<proteinExistence type="predicted"/>
<dbReference type="Pfam" id="PF11161">
    <property type="entry name" value="DUF2944"/>
    <property type="match status" value="1"/>
</dbReference>
<dbReference type="Proteomes" id="UP000599523">
    <property type="component" value="Unassembled WGS sequence"/>
</dbReference>
<dbReference type="AlphaFoldDB" id="A0A972F5Q0"/>
<evidence type="ECO:0000313" key="1">
    <source>
        <dbReference type="EMBL" id="NMG01587.1"/>
    </source>
</evidence>
<protein>
    <submittedName>
        <fullName evidence="1">DUF2946 family protein</fullName>
    </submittedName>
</protein>
<comment type="caution">
    <text evidence="1">The sequence shown here is derived from an EMBL/GenBank/DDBJ whole genome shotgun (WGS) entry which is preliminary data.</text>
</comment>
<evidence type="ECO:0000313" key="2">
    <source>
        <dbReference type="Proteomes" id="UP000599523"/>
    </source>
</evidence>
<keyword evidence="2" id="KW-1185">Reference proteome</keyword>
<gene>
    <name evidence="1" type="ORF">GPA21_01180</name>
</gene>
<reference evidence="1" key="1">
    <citation type="submission" date="2019-12" db="EMBL/GenBank/DDBJ databases">
        <title>Comparative genomics gives insights into the taxonomy of the Azoarcus-Aromatoleum group and reveals separate origins of nif in the plant-associated Azoarcus and non-plant-associated Aromatoleum sub-groups.</title>
        <authorList>
            <person name="Lafos M."/>
            <person name="Maluk M."/>
            <person name="Batista M."/>
            <person name="Junghare M."/>
            <person name="Carmona M."/>
            <person name="Faoro H."/>
            <person name="Cruz L.M."/>
            <person name="Battistoni F."/>
            <person name="De Souza E."/>
            <person name="Pedrosa F."/>
            <person name="Chen W.-M."/>
            <person name="Poole P.S."/>
            <person name="Dixon R.A."/>
            <person name="James E.K."/>
        </authorList>
    </citation>
    <scope>NUCLEOTIDE SEQUENCE</scope>
    <source>
        <strain evidence="1">NSC3</strain>
    </source>
</reference>
<organism evidence="1 2">
    <name type="scientific">Azoarcus taiwanensis</name>
    <dbReference type="NCBI Taxonomy" id="666964"/>
    <lineage>
        <taxon>Bacteria</taxon>
        <taxon>Pseudomonadati</taxon>
        <taxon>Pseudomonadota</taxon>
        <taxon>Betaproteobacteria</taxon>
        <taxon>Rhodocyclales</taxon>
        <taxon>Zoogloeaceae</taxon>
        <taxon>Azoarcus</taxon>
    </lineage>
</organism>
<dbReference type="EMBL" id="WTVM01000004">
    <property type="protein sequence ID" value="NMG01587.1"/>
    <property type="molecule type" value="Genomic_DNA"/>
</dbReference>